<comment type="caution">
    <text evidence="1">The sequence shown here is derived from an EMBL/GenBank/DDBJ whole genome shotgun (WGS) entry which is preliminary data.</text>
</comment>
<name>A0A4Y2G6B3_ARAVE</name>
<protein>
    <submittedName>
        <fullName evidence="1">Uncharacterized protein</fullName>
    </submittedName>
</protein>
<keyword evidence="2" id="KW-1185">Reference proteome</keyword>
<dbReference type="Proteomes" id="UP000499080">
    <property type="component" value="Unassembled WGS sequence"/>
</dbReference>
<dbReference type="AlphaFoldDB" id="A0A4Y2G6B3"/>
<evidence type="ECO:0000313" key="1">
    <source>
        <dbReference type="EMBL" id="GBM48245.1"/>
    </source>
</evidence>
<proteinExistence type="predicted"/>
<dbReference type="EMBL" id="BGPR01001207">
    <property type="protein sequence ID" value="GBM48245.1"/>
    <property type="molecule type" value="Genomic_DNA"/>
</dbReference>
<organism evidence="1 2">
    <name type="scientific">Araneus ventricosus</name>
    <name type="common">Orbweaver spider</name>
    <name type="synonym">Epeira ventricosa</name>
    <dbReference type="NCBI Taxonomy" id="182803"/>
    <lineage>
        <taxon>Eukaryota</taxon>
        <taxon>Metazoa</taxon>
        <taxon>Ecdysozoa</taxon>
        <taxon>Arthropoda</taxon>
        <taxon>Chelicerata</taxon>
        <taxon>Arachnida</taxon>
        <taxon>Araneae</taxon>
        <taxon>Araneomorphae</taxon>
        <taxon>Entelegynae</taxon>
        <taxon>Araneoidea</taxon>
        <taxon>Araneidae</taxon>
        <taxon>Araneus</taxon>
    </lineage>
</organism>
<gene>
    <name evidence="1" type="ORF">AVEN_72510_1</name>
</gene>
<reference evidence="1 2" key="1">
    <citation type="journal article" date="2019" name="Sci. Rep.">
        <title>Orb-weaving spider Araneus ventricosus genome elucidates the spidroin gene catalogue.</title>
        <authorList>
            <person name="Kono N."/>
            <person name="Nakamura H."/>
            <person name="Ohtoshi R."/>
            <person name="Moran D.A.P."/>
            <person name="Shinohara A."/>
            <person name="Yoshida Y."/>
            <person name="Fujiwara M."/>
            <person name="Mori M."/>
            <person name="Tomita M."/>
            <person name="Arakawa K."/>
        </authorList>
    </citation>
    <scope>NUCLEOTIDE SEQUENCE [LARGE SCALE GENOMIC DNA]</scope>
</reference>
<evidence type="ECO:0000313" key="2">
    <source>
        <dbReference type="Proteomes" id="UP000499080"/>
    </source>
</evidence>
<accession>A0A4Y2G6B3</accession>
<sequence>MEAARTIQCSESIPPISKNRKMCGSTSPLSSVVSLAAPLCDEDVPSSELFMNLWKILNGGAVTSKPNTRSSNKQANSVFTPFLPNDVSSKADEILDQLEKRIHLQLDGGMERSKTKRTATSATIETKEVGIQTISVLIYPSNLWGLFIQHF</sequence>